<dbReference type="AlphaFoldDB" id="A0A2H0UAA6"/>
<dbReference type="InterPro" id="IPR044044">
    <property type="entry name" value="DUF5679"/>
</dbReference>
<dbReference type="Pfam" id="PF18930">
    <property type="entry name" value="DUF5679"/>
    <property type="match status" value="1"/>
</dbReference>
<evidence type="ECO:0000313" key="3">
    <source>
        <dbReference type="Proteomes" id="UP000230179"/>
    </source>
</evidence>
<comment type="caution">
    <text evidence="2">The sequence shown here is derived from an EMBL/GenBank/DDBJ whole genome shotgun (WGS) entry which is preliminary data.</text>
</comment>
<gene>
    <name evidence="2" type="ORF">COU19_01110</name>
</gene>
<sequence>MDTQHTDNNDTAAEDKVIGYCVKCKEKREMLDVEKVEIKPGRPAAKGKCSVCGTGMYKILPKSAA</sequence>
<evidence type="ECO:0000259" key="1">
    <source>
        <dbReference type="Pfam" id="PF18930"/>
    </source>
</evidence>
<organism evidence="2 3">
    <name type="scientific">Candidatus Kaiserbacteria bacterium CG10_big_fil_rev_8_21_14_0_10_56_12</name>
    <dbReference type="NCBI Taxonomy" id="1974611"/>
    <lineage>
        <taxon>Bacteria</taxon>
        <taxon>Candidatus Kaiseribacteriota</taxon>
    </lineage>
</organism>
<evidence type="ECO:0000313" key="2">
    <source>
        <dbReference type="EMBL" id="PIR83317.1"/>
    </source>
</evidence>
<dbReference type="EMBL" id="PFBL01000008">
    <property type="protein sequence ID" value="PIR83317.1"/>
    <property type="molecule type" value="Genomic_DNA"/>
</dbReference>
<protein>
    <recommendedName>
        <fullName evidence="1">DUF5679 domain-containing protein</fullName>
    </recommendedName>
</protein>
<reference evidence="3" key="1">
    <citation type="submission" date="2017-09" db="EMBL/GenBank/DDBJ databases">
        <title>Depth-based differentiation of microbial function through sediment-hosted aquifers and enrichment of novel symbionts in the deep terrestrial subsurface.</title>
        <authorList>
            <person name="Probst A.J."/>
            <person name="Ladd B."/>
            <person name="Jarett J.K."/>
            <person name="Geller-Mcgrath D.E."/>
            <person name="Sieber C.M.K."/>
            <person name="Emerson J.B."/>
            <person name="Anantharaman K."/>
            <person name="Thomas B.C."/>
            <person name="Malmstrom R."/>
            <person name="Stieglmeier M."/>
            <person name="Klingl A."/>
            <person name="Woyke T."/>
            <person name="Ryan C.M."/>
            <person name="Banfield J.F."/>
        </authorList>
    </citation>
    <scope>NUCLEOTIDE SEQUENCE [LARGE SCALE GENOMIC DNA]</scope>
</reference>
<accession>A0A2H0UAA6</accession>
<feature type="domain" description="DUF5679" evidence="1">
    <location>
        <begin position="20"/>
        <end position="59"/>
    </location>
</feature>
<proteinExistence type="predicted"/>
<dbReference type="Proteomes" id="UP000230179">
    <property type="component" value="Unassembled WGS sequence"/>
</dbReference>
<name>A0A2H0UAA6_9BACT</name>